<dbReference type="InterPro" id="IPR000073">
    <property type="entry name" value="AB_hydrolase_1"/>
</dbReference>
<dbReference type="Gene3D" id="3.40.50.1820">
    <property type="entry name" value="alpha/beta hydrolase"/>
    <property type="match status" value="1"/>
</dbReference>
<proteinExistence type="predicted"/>
<comment type="caution">
    <text evidence="2">The sequence shown here is derived from an EMBL/GenBank/DDBJ whole genome shotgun (WGS) entry which is preliminary data.</text>
</comment>
<accession>A0ABX9XJG0</accession>
<dbReference type="SUPFAM" id="SSF53474">
    <property type="entry name" value="alpha/beta-Hydrolases"/>
    <property type="match status" value="1"/>
</dbReference>
<dbReference type="InterPro" id="IPR050266">
    <property type="entry name" value="AB_hydrolase_sf"/>
</dbReference>
<feature type="domain" description="AB hydrolase-1" evidence="1">
    <location>
        <begin position="24"/>
        <end position="127"/>
    </location>
</feature>
<dbReference type="GO" id="GO:0016787">
    <property type="term" value="F:hydrolase activity"/>
    <property type="evidence" value="ECO:0007669"/>
    <property type="project" value="UniProtKB-KW"/>
</dbReference>
<dbReference type="EMBL" id="RKKU01000006">
    <property type="protein sequence ID" value="ROZ85927.1"/>
    <property type="molecule type" value="Genomic_DNA"/>
</dbReference>
<organism evidence="2 3">
    <name type="scientific">Pseudomonas neustonica</name>
    <dbReference type="NCBI Taxonomy" id="2487346"/>
    <lineage>
        <taxon>Bacteria</taxon>
        <taxon>Pseudomonadati</taxon>
        <taxon>Pseudomonadota</taxon>
        <taxon>Gammaproteobacteria</taxon>
        <taxon>Pseudomonadales</taxon>
        <taxon>Pseudomonadaceae</taxon>
        <taxon>Pseudomonas</taxon>
    </lineage>
</organism>
<evidence type="ECO:0000313" key="3">
    <source>
        <dbReference type="Proteomes" id="UP000275199"/>
    </source>
</evidence>
<evidence type="ECO:0000259" key="1">
    <source>
        <dbReference type="Pfam" id="PF00561"/>
    </source>
</evidence>
<protein>
    <submittedName>
        <fullName evidence="2">Alpha/beta hydrolase</fullName>
    </submittedName>
</protein>
<reference evidence="2 3" key="1">
    <citation type="submission" date="2018-11" db="EMBL/GenBank/DDBJ databases">
        <authorList>
            <person name="Jang G.I."/>
            <person name="Hwang C.Y."/>
        </authorList>
    </citation>
    <scope>NUCLEOTIDE SEQUENCE [LARGE SCALE GENOMIC DNA]</scope>
    <source>
        <strain evidence="2 3">SSM26</strain>
    </source>
</reference>
<sequence>MSRFKSFDGVDIYYQRWGHQSAQPPVVLHHGYVANARVNWVIPGIVRRFTQAGRCVIALDARGHGRSDKPHDAAAYGESRMARDLSCLLDELKLAEVDLVGYSMGATVALLAATQEPRIRRLVVGGVGGNVLQLDSHYQVEGRKALSRAMLASRWSIRNPTLAGFRFLADMVWADRKAMAAQALAFHADRIPLENITVPTLIIAGDKDPFAKQPHQLQQAIRGAELSLVPGDHSSVLIRAGFQRAIVEFCGAA</sequence>
<dbReference type="Pfam" id="PF00561">
    <property type="entry name" value="Abhydrolase_1"/>
    <property type="match status" value="1"/>
</dbReference>
<dbReference type="Proteomes" id="UP000275199">
    <property type="component" value="Unassembled WGS sequence"/>
</dbReference>
<dbReference type="InterPro" id="IPR029058">
    <property type="entry name" value="AB_hydrolase_fold"/>
</dbReference>
<dbReference type="PANTHER" id="PTHR43798:SF33">
    <property type="entry name" value="HYDROLASE, PUTATIVE (AFU_ORTHOLOGUE AFUA_2G14860)-RELATED"/>
    <property type="match status" value="1"/>
</dbReference>
<keyword evidence="2" id="KW-0378">Hydrolase</keyword>
<dbReference type="PANTHER" id="PTHR43798">
    <property type="entry name" value="MONOACYLGLYCEROL LIPASE"/>
    <property type="match status" value="1"/>
</dbReference>
<dbReference type="RefSeq" id="WP_123889028.1">
    <property type="nucleotide sequence ID" value="NZ_RKKU01000006.1"/>
</dbReference>
<keyword evidence="3" id="KW-1185">Reference proteome</keyword>
<name>A0ABX9XJG0_9PSED</name>
<evidence type="ECO:0000313" key="2">
    <source>
        <dbReference type="EMBL" id="ROZ85927.1"/>
    </source>
</evidence>
<gene>
    <name evidence="2" type="ORF">EF096_07660</name>
</gene>